<accession>A0ABT3DWH2</accession>
<reference evidence="1 2" key="1">
    <citation type="submission" date="2022-06" db="EMBL/GenBank/DDBJ databases">
        <title>Dynamics of rice microbiomes reveals core vertical transmitted seed endophytes.</title>
        <authorList>
            <person name="Liao K."/>
            <person name="Zhang X."/>
        </authorList>
    </citation>
    <scope>NUCLEOTIDE SEQUENCE [LARGE SCALE GENOMIC DNA]</scope>
    <source>
        <strain evidence="1 2">YT10-10-1</strain>
    </source>
</reference>
<dbReference type="Proteomes" id="UP001320843">
    <property type="component" value="Unassembled WGS sequence"/>
</dbReference>
<gene>
    <name evidence="1" type="ORF">NB700_002420</name>
</gene>
<comment type="caution">
    <text evidence="1">The sequence shown here is derived from an EMBL/GenBank/DDBJ whole genome shotgun (WGS) entry which is preliminary data.</text>
</comment>
<dbReference type="InterPro" id="IPR025358">
    <property type="entry name" value="DUF4262"/>
</dbReference>
<dbReference type="Pfam" id="PF14081">
    <property type="entry name" value="DUF4262"/>
    <property type="match status" value="1"/>
</dbReference>
<sequence>MNLMEQRILNNVEKFGCHITSVFDPSQIQQPFSYSIGLAKTLGIPEIIVVGVRSDLGSALINRYMERARNGELFVAGLPYTGFLEGFPVQFRQVLEVHRETYMLSATWFHGGTDYAALQIVYPTLGGVWPWDPDASDDVRQSQPLLDGAGISI</sequence>
<protein>
    <recommendedName>
        <fullName evidence="3">DUF4262 domain-containing protein</fullName>
    </recommendedName>
</protein>
<proteinExistence type="predicted"/>
<organism evidence="1 2">
    <name type="scientific">Xanthomonas sacchari</name>
    <dbReference type="NCBI Taxonomy" id="56458"/>
    <lineage>
        <taxon>Bacteria</taxon>
        <taxon>Pseudomonadati</taxon>
        <taxon>Pseudomonadota</taxon>
        <taxon>Gammaproteobacteria</taxon>
        <taxon>Lysobacterales</taxon>
        <taxon>Lysobacteraceae</taxon>
        <taxon>Xanthomonas</taxon>
    </lineage>
</organism>
<evidence type="ECO:0000313" key="2">
    <source>
        <dbReference type="Proteomes" id="UP001320843"/>
    </source>
</evidence>
<dbReference type="EMBL" id="JANFWR010000015">
    <property type="protein sequence ID" value="MCW0399864.1"/>
    <property type="molecule type" value="Genomic_DNA"/>
</dbReference>
<keyword evidence="2" id="KW-1185">Reference proteome</keyword>
<evidence type="ECO:0008006" key="3">
    <source>
        <dbReference type="Google" id="ProtNLM"/>
    </source>
</evidence>
<evidence type="ECO:0000313" key="1">
    <source>
        <dbReference type="EMBL" id="MCW0399864.1"/>
    </source>
</evidence>
<name>A0ABT3DWH2_9XANT</name>